<feature type="domain" description="GGDEF" evidence="3">
    <location>
        <begin position="354"/>
        <end position="491"/>
    </location>
</feature>
<evidence type="ECO:0000256" key="2">
    <source>
        <dbReference type="ARBA" id="ARBA00034247"/>
    </source>
</evidence>
<evidence type="ECO:0000313" key="5">
    <source>
        <dbReference type="Proteomes" id="UP001201273"/>
    </source>
</evidence>
<dbReference type="PROSITE" id="PS50887">
    <property type="entry name" value="GGDEF"/>
    <property type="match status" value="1"/>
</dbReference>
<sequence>MLLVDDQSLYLVARANSNEGVQYFSTPLSVYQEPDFPLMSCYSVINEGKRVDGILPLENQQGIIGLLIVEAKKGTSVKVNEHLLAALSFGLDNYRLSLIHQTQQSELQRKELALAKSDEQTAAFSGQLKELHEITIELSKLYSLDELYRHTVEAGTTRLDIDRMAVFIMDTERDMYFGTYGTNEQGEVVDESYFQNNIPNVPFVQEALTRKDYLSVWHDAPILHDTKEIGSGWNAMIALWHGDETIGWIACDNFINHKPLPDYQKEVLILLATTVAQMIMRKQAEEQVMLLNRELELRVRERTTELAQAYRALADANSALQLVSAIDSLTGLANRRAFDERLESEWINALRERSNISLILIDVDFFKQYNDRFGHPEGDVCLQRISQTLKECVNGNKDLVARYGGEEIVLLCPGISAEQTAVLAELCRKKIEQLNILHPENGIKERVTISLGHVCIQPVNGMPFKNLICIADQALYQAKQTGRNISVQAEYGQLKS</sequence>
<gene>
    <name evidence="4" type="ORF">K6Y31_05410</name>
</gene>
<dbReference type="InterPro" id="IPR029016">
    <property type="entry name" value="GAF-like_dom_sf"/>
</dbReference>
<dbReference type="InterPro" id="IPR029787">
    <property type="entry name" value="Nucleotide_cyclase"/>
</dbReference>
<keyword evidence="5" id="KW-1185">Reference proteome</keyword>
<reference evidence="4 5" key="1">
    <citation type="journal article" date="2022" name="Environ. Microbiol. Rep.">
        <title>Eco-phylogenetic analyses reveal divergent evolution of vitamin B12 metabolism in the marine bacterial family 'Psychromonadaceae'.</title>
        <authorList>
            <person name="Jin X."/>
            <person name="Yang Y."/>
            <person name="Cao H."/>
            <person name="Gao B."/>
            <person name="Zhao Z."/>
        </authorList>
    </citation>
    <scope>NUCLEOTIDE SEQUENCE [LARGE SCALE GENOMIC DNA]</scope>
    <source>
        <strain evidence="4 5">MKS20</strain>
    </source>
</reference>
<protein>
    <recommendedName>
        <fullName evidence="1">diguanylate cyclase</fullName>
        <ecNumber evidence="1">2.7.7.65</ecNumber>
    </recommendedName>
</protein>
<dbReference type="EC" id="2.7.7.65" evidence="1"/>
<dbReference type="RefSeq" id="WP_233051826.1">
    <property type="nucleotide sequence ID" value="NZ_JAIMJA010000004.1"/>
</dbReference>
<name>A0ABS8W6Y2_9GAMM</name>
<dbReference type="InterPro" id="IPR043128">
    <property type="entry name" value="Rev_trsase/Diguanyl_cyclase"/>
</dbReference>
<comment type="catalytic activity">
    <reaction evidence="2">
        <text>2 GTP = 3',3'-c-di-GMP + 2 diphosphate</text>
        <dbReference type="Rhea" id="RHEA:24898"/>
        <dbReference type="ChEBI" id="CHEBI:33019"/>
        <dbReference type="ChEBI" id="CHEBI:37565"/>
        <dbReference type="ChEBI" id="CHEBI:58805"/>
        <dbReference type="EC" id="2.7.7.65"/>
    </reaction>
</comment>
<dbReference type="SUPFAM" id="SSF55781">
    <property type="entry name" value="GAF domain-like"/>
    <property type="match status" value="1"/>
</dbReference>
<dbReference type="InterPro" id="IPR050469">
    <property type="entry name" value="Diguanylate_Cyclase"/>
</dbReference>
<dbReference type="PANTHER" id="PTHR45138:SF9">
    <property type="entry name" value="DIGUANYLATE CYCLASE DGCM-RELATED"/>
    <property type="match status" value="1"/>
</dbReference>
<dbReference type="InterPro" id="IPR000160">
    <property type="entry name" value="GGDEF_dom"/>
</dbReference>
<dbReference type="SMART" id="SM00267">
    <property type="entry name" value="GGDEF"/>
    <property type="match status" value="1"/>
</dbReference>
<accession>A0ABS8W6Y2</accession>
<evidence type="ECO:0000256" key="1">
    <source>
        <dbReference type="ARBA" id="ARBA00012528"/>
    </source>
</evidence>
<organism evidence="4 5">
    <name type="scientific">Motilimonas cestriensis</name>
    <dbReference type="NCBI Taxonomy" id="2742685"/>
    <lineage>
        <taxon>Bacteria</taxon>
        <taxon>Pseudomonadati</taxon>
        <taxon>Pseudomonadota</taxon>
        <taxon>Gammaproteobacteria</taxon>
        <taxon>Alteromonadales</taxon>
        <taxon>Alteromonadales genera incertae sedis</taxon>
        <taxon>Motilimonas</taxon>
    </lineage>
</organism>
<dbReference type="Gene3D" id="3.30.70.270">
    <property type="match status" value="1"/>
</dbReference>
<evidence type="ECO:0000259" key="3">
    <source>
        <dbReference type="PROSITE" id="PS50887"/>
    </source>
</evidence>
<evidence type="ECO:0000313" key="4">
    <source>
        <dbReference type="EMBL" id="MCE2594250.1"/>
    </source>
</evidence>
<dbReference type="CDD" id="cd01949">
    <property type="entry name" value="GGDEF"/>
    <property type="match status" value="1"/>
</dbReference>
<dbReference type="EMBL" id="JAIMJA010000004">
    <property type="protein sequence ID" value="MCE2594250.1"/>
    <property type="molecule type" value="Genomic_DNA"/>
</dbReference>
<comment type="caution">
    <text evidence="4">The sequence shown here is derived from an EMBL/GenBank/DDBJ whole genome shotgun (WGS) entry which is preliminary data.</text>
</comment>
<dbReference type="PANTHER" id="PTHR45138">
    <property type="entry name" value="REGULATORY COMPONENTS OF SENSORY TRANSDUCTION SYSTEM"/>
    <property type="match status" value="1"/>
</dbReference>
<dbReference type="NCBIfam" id="TIGR00254">
    <property type="entry name" value="GGDEF"/>
    <property type="match status" value="1"/>
</dbReference>
<dbReference type="Proteomes" id="UP001201273">
    <property type="component" value="Unassembled WGS sequence"/>
</dbReference>
<dbReference type="Gene3D" id="3.30.450.40">
    <property type="match status" value="1"/>
</dbReference>
<proteinExistence type="predicted"/>
<dbReference type="SUPFAM" id="SSF55073">
    <property type="entry name" value="Nucleotide cyclase"/>
    <property type="match status" value="1"/>
</dbReference>
<dbReference type="Pfam" id="PF00990">
    <property type="entry name" value="GGDEF"/>
    <property type="match status" value="1"/>
</dbReference>